<dbReference type="Proteomes" id="UP000000420">
    <property type="component" value="Chromosome"/>
</dbReference>
<proteinExistence type="predicted"/>
<sequence>MTETLQKTEAMDQQRAQEMVQFQREREEIDKEPTGPVMTLAARSQQQAMSEAPASDGGG</sequence>
<evidence type="ECO:0000313" key="3">
    <source>
        <dbReference type="Proteomes" id="UP000000420"/>
    </source>
</evidence>
<dbReference type="HOGENOM" id="CLU_2959760_0_0_6"/>
<dbReference type="AlphaFoldDB" id="A0A0H2X3P9"/>
<dbReference type="RefSeq" id="WP_011038558.1">
    <property type="nucleotide sequence ID" value="NC_007086.1"/>
</dbReference>
<organism evidence="2 3">
    <name type="scientific">Xanthomonas campestris pv. campestris (strain 8004)</name>
    <dbReference type="NCBI Taxonomy" id="314565"/>
    <lineage>
        <taxon>Bacteria</taxon>
        <taxon>Pseudomonadati</taxon>
        <taxon>Pseudomonadota</taxon>
        <taxon>Gammaproteobacteria</taxon>
        <taxon>Lysobacterales</taxon>
        <taxon>Lysobacteraceae</taxon>
        <taxon>Xanthomonas</taxon>
    </lineage>
</organism>
<dbReference type="EMBL" id="CP000050">
    <property type="protein sequence ID" value="AAY47782.1"/>
    <property type="molecule type" value="Genomic_DNA"/>
</dbReference>
<dbReference type="KEGG" id="xcb:XC_0704"/>
<protein>
    <submittedName>
        <fullName evidence="2">Uncharacterized protein</fullName>
    </submittedName>
</protein>
<name>A0A0H2X3P9_XANC8</name>
<accession>A0A0H2X3P9</accession>
<gene>
    <name evidence="2" type="ordered locus">XC_0704</name>
</gene>
<feature type="region of interest" description="Disordered" evidence="1">
    <location>
        <begin position="25"/>
        <end position="59"/>
    </location>
</feature>
<evidence type="ECO:0000313" key="2">
    <source>
        <dbReference type="EMBL" id="AAY47782.1"/>
    </source>
</evidence>
<reference evidence="2 3" key="1">
    <citation type="journal article" date="2005" name="Genome Res.">
        <title>Comparative and functional genomic analyses of the pathogenicity of phytopathogen Xanthomonas campestris pv. campestris.</title>
        <authorList>
            <person name="Qian W."/>
            <person name="Jia Y."/>
            <person name="Ren S.X."/>
            <person name="He Y.Q."/>
            <person name="Feng J.X."/>
            <person name="Lu L.F."/>
            <person name="Sun Q."/>
            <person name="Ying G."/>
            <person name="Tang D.J."/>
            <person name="Tang H."/>
            <person name="Wu W."/>
            <person name="Hao P."/>
            <person name="Wang L."/>
            <person name="Jiang B.L."/>
            <person name="Zeng S."/>
            <person name="Gu W.Y."/>
            <person name="Lu G."/>
            <person name="Rong L."/>
            <person name="Tian Y."/>
            <person name="Yao Z."/>
            <person name="Fu G."/>
            <person name="Chen B."/>
            <person name="Fang R."/>
            <person name="Qiang B."/>
            <person name="Chen Z."/>
            <person name="Zhao G.P."/>
            <person name="Tang J.L."/>
            <person name="He C."/>
        </authorList>
    </citation>
    <scope>NUCLEOTIDE SEQUENCE [LARGE SCALE GENOMIC DNA]</scope>
    <source>
        <strain evidence="2 3">8004</strain>
    </source>
</reference>
<evidence type="ECO:0000256" key="1">
    <source>
        <dbReference type="SAM" id="MobiDB-lite"/>
    </source>
</evidence>